<feature type="transmembrane region" description="Helical" evidence="2">
    <location>
        <begin position="119"/>
        <end position="148"/>
    </location>
</feature>
<feature type="region of interest" description="Disordered" evidence="1">
    <location>
        <begin position="546"/>
        <end position="626"/>
    </location>
</feature>
<feature type="region of interest" description="Disordered" evidence="1">
    <location>
        <begin position="844"/>
        <end position="872"/>
    </location>
</feature>
<keyword evidence="2" id="KW-0472">Membrane</keyword>
<feature type="transmembrane region" description="Helical" evidence="2">
    <location>
        <begin position="41"/>
        <end position="63"/>
    </location>
</feature>
<feature type="compositionally biased region" description="Polar residues" evidence="1">
    <location>
        <begin position="512"/>
        <end position="528"/>
    </location>
</feature>
<dbReference type="Proteomes" id="UP000515154">
    <property type="component" value="Linkage group LG5"/>
</dbReference>
<feature type="compositionally biased region" description="Basic and acidic residues" evidence="1">
    <location>
        <begin position="252"/>
        <end position="280"/>
    </location>
</feature>
<dbReference type="AlphaFoldDB" id="A0A6P7SG42"/>
<keyword evidence="2" id="KW-1133">Transmembrane helix</keyword>
<feature type="region of interest" description="Disordered" evidence="1">
    <location>
        <begin position="710"/>
        <end position="747"/>
    </location>
</feature>
<feature type="compositionally biased region" description="Polar residues" evidence="1">
    <location>
        <begin position="849"/>
        <end position="872"/>
    </location>
</feature>
<feature type="compositionally biased region" description="Polar residues" evidence="1">
    <location>
        <begin position="281"/>
        <end position="293"/>
    </location>
</feature>
<gene>
    <name evidence="4" type="primary">LOC115212224</name>
</gene>
<accession>A0A6P7SG42</accession>
<feature type="compositionally biased region" description="Polar residues" evidence="1">
    <location>
        <begin position="192"/>
        <end position="203"/>
    </location>
</feature>
<protein>
    <submittedName>
        <fullName evidence="4">Uncharacterized protein LOC115212224</fullName>
    </submittedName>
</protein>
<proteinExistence type="predicted"/>
<evidence type="ECO:0000256" key="2">
    <source>
        <dbReference type="SAM" id="Phobius"/>
    </source>
</evidence>
<feature type="compositionally biased region" description="Polar residues" evidence="1">
    <location>
        <begin position="930"/>
        <end position="939"/>
    </location>
</feature>
<feature type="compositionally biased region" description="Low complexity" evidence="1">
    <location>
        <begin position="940"/>
        <end position="958"/>
    </location>
</feature>
<feature type="region of interest" description="Disordered" evidence="1">
    <location>
        <begin position="509"/>
        <end position="530"/>
    </location>
</feature>
<evidence type="ECO:0000313" key="4">
    <source>
        <dbReference type="RefSeq" id="XP_029636923.1"/>
    </source>
</evidence>
<feature type="region of interest" description="Disordered" evidence="1">
    <location>
        <begin position="1126"/>
        <end position="1148"/>
    </location>
</feature>
<name>A0A6P7SG42_9MOLL</name>
<reference evidence="4" key="1">
    <citation type="submission" date="2025-08" db="UniProtKB">
        <authorList>
            <consortium name="RefSeq"/>
        </authorList>
    </citation>
    <scope>IDENTIFICATION</scope>
</reference>
<evidence type="ECO:0000256" key="1">
    <source>
        <dbReference type="SAM" id="MobiDB-lite"/>
    </source>
</evidence>
<feature type="compositionally biased region" description="Basic residues" evidence="1">
    <location>
        <begin position="586"/>
        <end position="606"/>
    </location>
</feature>
<feature type="region of interest" description="Disordered" evidence="1">
    <location>
        <begin position="922"/>
        <end position="1004"/>
    </location>
</feature>
<feature type="compositionally biased region" description="Low complexity" evidence="1">
    <location>
        <begin position="981"/>
        <end position="1002"/>
    </location>
</feature>
<dbReference type="PANTHER" id="PTHR23320">
    <property type="entry name" value="MEMBRANE-SPANNING 4-DOMAINS SUBFAMILY A MS4A -RELATED"/>
    <property type="match status" value="1"/>
</dbReference>
<organism evidence="3 4">
    <name type="scientific">Octopus sinensis</name>
    <name type="common">East Asian common octopus</name>
    <dbReference type="NCBI Taxonomy" id="2607531"/>
    <lineage>
        <taxon>Eukaryota</taxon>
        <taxon>Metazoa</taxon>
        <taxon>Spiralia</taxon>
        <taxon>Lophotrochozoa</taxon>
        <taxon>Mollusca</taxon>
        <taxon>Cephalopoda</taxon>
        <taxon>Coleoidea</taxon>
        <taxon>Octopodiformes</taxon>
        <taxon>Octopoda</taxon>
        <taxon>Incirrata</taxon>
        <taxon>Octopodidae</taxon>
        <taxon>Octopus</taxon>
    </lineage>
</organism>
<keyword evidence="2" id="KW-0812">Transmembrane</keyword>
<feature type="compositionally biased region" description="Polar residues" evidence="1">
    <location>
        <begin position="466"/>
        <end position="475"/>
    </location>
</feature>
<feature type="region of interest" description="Disordered" evidence="1">
    <location>
        <begin position="155"/>
        <end position="293"/>
    </location>
</feature>
<evidence type="ECO:0000313" key="3">
    <source>
        <dbReference type="Proteomes" id="UP000515154"/>
    </source>
</evidence>
<dbReference type="PANTHER" id="PTHR23320:SF130">
    <property type="entry name" value="TRANSMEMBRANE PROTEIN 212"/>
    <property type="match status" value="1"/>
</dbReference>
<dbReference type="RefSeq" id="XP_029636923.1">
    <property type="nucleotide sequence ID" value="XM_029781063.2"/>
</dbReference>
<feature type="region of interest" description="Disordered" evidence="1">
    <location>
        <begin position="466"/>
        <end position="489"/>
    </location>
</feature>
<feature type="compositionally biased region" description="Polar residues" evidence="1">
    <location>
        <begin position="155"/>
        <end position="184"/>
    </location>
</feature>
<feature type="compositionally biased region" description="Polar residues" evidence="1">
    <location>
        <begin position="228"/>
        <end position="251"/>
    </location>
</feature>
<feature type="transmembrane region" description="Helical" evidence="2">
    <location>
        <begin position="12"/>
        <end position="35"/>
    </location>
</feature>
<dbReference type="KEGG" id="osn:115212224"/>
<keyword evidence="3" id="KW-1185">Reference proteome</keyword>
<feature type="compositionally biased region" description="Polar residues" evidence="1">
    <location>
        <begin position="554"/>
        <end position="566"/>
    </location>
</feature>
<feature type="compositionally biased region" description="Basic and acidic residues" evidence="1">
    <location>
        <begin position="710"/>
        <end position="745"/>
    </location>
</feature>
<sequence length="1263" mass="137910">MRLRIDFPQKAAFVLGVILSIFGIASIIIAVIAFSEKIWGHYLGTGLWCGISMFLSGLSGVVAGQLRRPCAIKTYLITSVISTCLSAVMLVLSAGGLDFNSNFYKHSFVYKKYPKESTSIIHIFSLCLAIFGFISSLTSVGVCIKYLFFQKANNCSSNQSSRENDNLMCTSSESRINNASTSRTPLRERTFSRSNTPRETASIHTPLRESELLASTSSHNARFHSPRHTQTGNNNNATSNSRHSNETNRFLSSDHLRHDQPCQDNTRRSEHIDLPRRITDNDNGTPSSTYSDHSQNSYIAAVELMPAASTDFPPQYDDLTPNVFGEDELPPYEEVIQELTDTSDGEVVVNDGDIQQERYVNCPVVNGDPHPISSGVGTSHTTTTTVKTVNSSPIRLATVSSISLPPLSSSSGNNKSDVQLSKHYKQNVCGENSRSIPARPASDCHISKSLNLRNTNSQSMYAVASEATTQDGNQHSKSSLVSSSKTNPQGVTFHDFSGVVINRAHYQLKSPEATSSSRPKSQLQNSNEALRAGDREYIIVKDSYENCSGDKNKNQSTHETSTTVSPNLPFLPPRLHSPTRPSKSSHSSHHTDHHHHHHHHHHHQRSQKQTISTSLSAKCEPTKVSHRVTDKNLVSECQDMIGTSSQNQVSSHSDCSGVKLVPLSKETLSSGNRSKHYNRNKREIILPAKEFDPLAASMKAAEKLSMMENSEKHLRDGHSRSKHTECLVHKSEGRSSRSKEDKSKDPLLVCRPKARLECGKSGVIRYSSDRSQRKSNSTQADRLHHFRWSDSKKRAALQQKMPSSVRDWDTHEHSQQKIVAEFSPASIFQCPPSQSSNLMRMHDMKKASPSPNRKSGTSSTGVHSIGVSTNKSVNPRDEIHVAPEEILKIRANSDHDREGSAFIVSSSAAAEVRYVPRLFEKSPQKKRASLQDSSQTTNGTSAVPTVSTPHVSTTTSWSNGTRKSVEHNDSDDHDDSEPLYSNEISSSCSTPSSLMSSGSSMSCAGRELTERPTFTLAADVTRKLVSSEQAYMNISEANTVVVPMARISPLTVNKSCSSSSLASGTSSLSTVAQGMLPSSRTSLGSLQTAIVAKNTIQLQENTNSPELFSSSASKYVNTDIIRSKDVPFRHTPSPTLPPPLLSPSRHNTRTNSVEEVPVALEPLLIPATVDIIEIAGAESKVLNKQEQDAGLEPVPNLEIPNENNHIEPAVVVAAVNCDNGEVIEVSDQGRDVGAAAVAAPAAAVVNGIPQVNTESKPMYSILL</sequence>
<dbReference type="InterPro" id="IPR030417">
    <property type="entry name" value="MS4A"/>
</dbReference>
<feature type="compositionally biased region" description="Low complexity" evidence="1">
    <location>
        <begin position="576"/>
        <end position="585"/>
    </location>
</feature>
<feature type="compositionally biased region" description="Low complexity" evidence="1">
    <location>
        <begin position="476"/>
        <end position="485"/>
    </location>
</feature>